<dbReference type="Gene3D" id="2.40.170.20">
    <property type="entry name" value="TonB-dependent receptor, beta-barrel domain"/>
    <property type="match status" value="1"/>
</dbReference>
<evidence type="ECO:0000256" key="3">
    <source>
        <dbReference type="ARBA" id="ARBA00023237"/>
    </source>
</evidence>
<organism evidence="4 5">
    <name type="scientific">Flavobacterium omnivorum</name>
    <dbReference type="NCBI Taxonomy" id="178355"/>
    <lineage>
        <taxon>Bacteria</taxon>
        <taxon>Pseudomonadati</taxon>
        <taxon>Bacteroidota</taxon>
        <taxon>Flavobacteriia</taxon>
        <taxon>Flavobacteriales</taxon>
        <taxon>Flavobacteriaceae</taxon>
        <taxon>Flavobacterium</taxon>
    </lineage>
</organism>
<keyword evidence="3" id="KW-0998">Cell outer membrane</keyword>
<dbReference type="STRING" id="178355.SAMN04488062_106109"/>
<keyword evidence="5" id="KW-1185">Reference proteome</keyword>
<evidence type="ECO:0000313" key="4">
    <source>
        <dbReference type="EMBL" id="SDH34976.1"/>
    </source>
</evidence>
<sequence>MTFKDKKTTSFINTVVSFMAPFTSMRFGLGILFFFVFQFSFAQKKEQIGTETVNVVKPYTPKISDAFKLKEIPELDEEGNAKKESIKYSIFSFPVASTFTPSKGKAEGVEKEIQAPLFKNYATFGVGNYGTFIGELFVNQDLNATDYVGGMFRHHSSQGGIESVNLDDRFFDTSLDLMYGSNQKNVSWNLDLGFQNQIYNWYGLPESFGNTLSSQDRSVLINSINPKQSYNTISLGGNVAFNESILNKASLKFNHFSDGFDSSENRFYAKPTLSFDVMESAVKTDLTVDYVDGNFKNNYTNTNTEPLKYSFTNFGISPSFVMQKEDWTLNIGAAVFYSRDNQNSSNTFYVYPKFNVSYKVVGDLMIFYAGAEGDLRQNSYQDLVDSNPFLSPTLAIAPTDQQYDVFAGMKGKLTNSVSYNLRGSYLNERNKALFKSNSYDENAGNADYAFGNSFQVVYDDMRTLNFYGELKADFSENITFGVNGSFSSFTNNFQQEAWNLPAIKINSSLDFNITEKWFAGANVFYVGERKDFQMNTAIVTNATPVTLKSYFDVNANVGFKYSDRLTAFARANNITNNAYQKWLNYPVQGFQVILGANYKFDF</sequence>
<keyword evidence="2" id="KW-0472">Membrane</keyword>
<name>A0A1G8BP46_9FLAO</name>
<evidence type="ECO:0000313" key="5">
    <source>
        <dbReference type="Proteomes" id="UP000199274"/>
    </source>
</evidence>
<reference evidence="5" key="1">
    <citation type="submission" date="2016-10" db="EMBL/GenBank/DDBJ databases">
        <authorList>
            <person name="Varghese N."/>
            <person name="Submissions S."/>
        </authorList>
    </citation>
    <scope>NUCLEOTIDE SEQUENCE [LARGE SCALE GENOMIC DNA]</scope>
    <source>
        <strain evidence="5">CGMCC 1.2747</strain>
    </source>
</reference>
<dbReference type="InterPro" id="IPR036942">
    <property type="entry name" value="Beta-barrel_TonB_sf"/>
</dbReference>
<evidence type="ECO:0000256" key="2">
    <source>
        <dbReference type="ARBA" id="ARBA00023136"/>
    </source>
</evidence>
<evidence type="ECO:0000256" key="1">
    <source>
        <dbReference type="ARBA" id="ARBA00004442"/>
    </source>
</evidence>
<protein>
    <submittedName>
        <fullName evidence="4">Uncharacterized protein</fullName>
    </submittedName>
</protein>
<dbReference type="EMBL" id="FNDB01000006">
    <property type="protein sequence ID" value="SDH34976.1"/>
    <property type="molecule type" value="Genomic_DNA"/>
</dbReference>
<gene>
    <name evidence="4" type="ORF">SAMN04488062_106109</name>
</gene>
<dbReference type="SUPFAM" id="SSF56935">
    <property type="entry name" value="Porins"/>
    <property type="match status" value="1"/>
</dbReference>
<comment type="subcellular location">
    <subcellularLocation>
        <location evidence="1">Cell outer membrane</location>
    </subcellularLocation>
</comment>
<proteinExistence type="predicted"/>
<accession>A0A1G8BP46</accession>
<dbReference type="AlphaFoldDB" id="A0A1G8BP46"/>
<dbReference type="Proteomes" id="UP000199274">
    <property type="component" value="Unassembled WGS sequence"/>
</dbReference>
<dbReference type="GO" id="GO:0009279">
    <property type="term" value="C:cell outer membrane"/>
    <property type="evidence" value="ECO:0007669"/>
    <property type="project" value="UniProtKB-SubCell"/>
</dbReference>